<organism evidence="1 2">
    <name type="scientific">Pseudomonas parafulva</name>
    <dbReference type="NCBI Taxonomy" id="157782"/>
    <lineage>
        <taxon>Bacteria</taxon>
        <taxon>Pseudomonadati</taxon>
        <taxon>Pseudomonadota</taxon>
        <taxon>Gammaproteobacteria</taxon>
        <taxon>Pseudomonadales</taxon>
        <taxon>Pseudomonadaceae</taxon>
        <taxon>Pseudomonas</taxon>
    </lineage>
</organism>
<name>A0AAI8K8D0_9PSED</name>
<dbReference type="Proteomes" id="UP000258127">
    <property type="component" value="Chromosome"/>
</dbReference>
<protein>
    <submittedName>
        <fullName evidence="1">Metal ABC transporter ATPase</fullName>
    </submittedName>
</protein>
<sequence length="322" mass="37008">MARTLIRKNPSNFKTLPLHVEATPEGLSYQSVGMPLNFAQTLQRRKAVHVEDSERFAIELANLGVSVRLTLTWQNRDYWVLVRQRRQDRGDVVLKLISGYVPAQELNLPLHTAIQEVAEECLMETPEGWLGGRFNDTWLPTPYAAALHYRETPPFTLSPASGAARPVQCANLTLLERPRAYVHLPTASLQLIYDLRLQVPREAKSLSLFHVDERLEGDQLVTRLNRKRPDLYLMPLQDGQPIAELYTLKKDQLVPASTRGLYLAESFAQQDGWVVREERVRWKDWLRQQGLVEARPHKPSHLQRFSDKARALLQRARTSLNK</sequence>
<dbReference type="AlphaFoldDB" id="A0AAI8K8D0"/>
<dbReference type="RefSeq" id="WP_029612807.1">
    <property type="nucleotide sequence ID" value="NZ_CP031641.1"/>
</dbReference>
<evidence type="ECO:0000313" key="1">
    <source>
        <dbReference type="EMBL" id="AXO86814.1"/>
    </source>
</evidence>
<evidence type="ECO:0000313" key="2">
    <source>
        <dbReference type="Proteomes" id="UP000258127"/>
    </source>
</evidence>
<accession>A0AAI8K8D0</accession>
<proteinExistence type="predicted"/>
<keyword evidence="2" id="KW-1185">Reference proteome</keyword>
<reference evidence="1 2" key="1">
    <citation type="submission" date="2018-08" db="EMBL/GenBank/DDBJ databases">
        <authorList>
            <person name="Lee Y."/>
            <person name="Kakembo D."/>
        </authorList>
    </citation>
    <scope>NUCLEOTIDE SEQUENCE [LARGE SCALE GENOMIC DNA]</scope>
    <source>
        <strain evidence="1 2">JBCS1880</strain>
    </source>
</reference>
<gene>
    <name evidence="1" type="ORF">DZC75_01870</name>
</gene>
<dbReference type="EMBL" id="CP031641">
    <property type="protein sequence ID" value="AXO86814.1"/>
    <property type="molecule type" value="Genomic_DNA"/>
</dbReference>